<sequence length="79" mass="8584">MCECVVKFSDPIEIRDFVTLATRQAFPIRVEHGGLTTSATSIMSLFCMGLNRPLRVFSTASGDDAARFLEALAPYLVAG</sequence>
<dbReference type="InterPro" id="IPR035895">
    <property type="entry name" value="HPr-like_sf"/>
</dbReference>
<name>A0A9D1A9C7_9FIRM</name>
<dbReference type="InterPro" id="IPR000032">
    <property type="entry name" value="HPr-like"/>
</dbReference>
<dbReference type="EMBL" id="DVGD01000105">
    <property type="protein sequence ID" value="HIR09485.1"/>
    <property type="molecule type" value="Genomic_DNA"/>
</dbReference>
<dbReference type="Pfam" id="PF00381">
    <property type="entry name" value="PTS-HPr"/>
    <property type="match status" value="1"/>
</dbReference>
<dbReference type="AlphaFoldDB" id="A0A9D1A9C7"/>
<accession>A0A9D1A9C7</accession>
<reference evidence="2" key="2">
    <citation type="journal article" date="2021" name="PeerJ">
        <title>Extensive microbial diversity within the chicken gut microbiome revealed by metagenomics and culture.</title>
        <authorList>
            <person name="Gilroy R."/>
            <person name="Ravi A."/>
            <person name="Getino M."/>
            <person name="Pursley I."/>
            <person name="Horton D.L."/>
            <person name="Alikhan N.F."/>
            <person name="Baker D."/>
            <person name="Gharbi K."/>
            <person name="Hall N."/>
            <person name="Watson M."/>
            <person name="Adriaenssens E.M."/>
            <person name="Foster-Nyarko E."/>
            <person name="Jarju S."/>
            <person name="Secka A."/>
            <person name="Antonio M."/>
            <person name="Oren A."/>
            <person name="Chaudhuri R.R."/>
            <person name="La Ragione R."/>
            <person name="Hildebrand F."/>
            <person name="Pallen M.J."/>
        </authorList>
    </citation>
    <scope>NUCLEOTIDE SEQUENCE</scope>
    <source>
        <strain evidence="2">ChiHjej9B8-7071</strain>
    </source>
</reference>
<gene>
    <name evidence="2" type="ORF">IAA70_03680</name>
</gene>
<protein>
    <submittedName>
        <fullName evidence="2">HPr family phosphocarrier protein</fullName>
    </submittedName>
</protein>
<organism evidence="2 3">
    <name type="scientific">Candidatus Avoscillospira stercoripullorum</name>
    <dbReference type="NCBI Taxonomy" id="2840709"/>
    <lineage>
        <taxon>Bacteria</taxon>
        <taxon>Bacillati</taxon>
        <taxon>Bacillota</taxon>
        <taxon>Clostridia</taxon>
        <taxon>Eubacteriales</taxon>
        <taxon>Oscillospiraceae</taxon>
        <taxon>Oscillospiraceae incertae sedis</taxon>
        <taxon>Candidatus Avoscillospira</taxon>
    </lineage>
</organism>
<reference evidence="2" key="1">
    <citation type="submission" date="2020-10" db="EMBL/GenBank/DDBJ databases">
        <authorList>
            <person name="Gilroy R."/>
        </authorList>
    </citation>
    <scope>NUCLEOTIDE SEQUENCE</scope>
    <source>
        <strain evidence="2">ChiHjej9B8-7071</strain>
    </source>
</reference>
<dbReference type="SUPFAM" id="SSF55594">
    <property type="entry name" value="HPr-like"/>
    <property type="match status" value="1"/>
</dbReference>
<dbReference type="PROSITE" id="PS51350">
    <property type="entry name" value="PTS_HPR_DOM"/>
    <property type="match status" value="1"/>
</dbReference>
<dbReference type="Gene3D" id="3.30.1340.10">
    <property type="entry name" value="HPr-like"/>
    <property type="match status" value="1"/>
</dbReference>
<evidence type="ECO:0000313" key="2">
    <source>
        <dbReference type="EMBL" id="HIR09485.1"/>
    </source>
</evidence>
<comment type="caution">
    <text evidence="2">The sequence shown here is derived from an EMBL/GenBank/DDBJ whole genome shotgun (WGS) entry which is preliminary data.</text>
</comment>
<dbReference type="Proteomes" id="UP000824258">
    <property type="component" value="Unassembled WGS sequence"/>
</dbReference>
<proteinExistence type="predicted"/>
<evidence type="ECO:0000259" key="1">
    <source>
        <dbReference type="PROSITE" id="PS51350"/>
    </source>
</evidence>
<evidence type="ECO:0000313" key="3">
    <source>
        <dbReference type="Proteomes" id="UP000824258"/>
    </source>
</evidence>
<feature type="domain" description="HPr" evidence="1">
    <location>
        <begin position="1"/>
        <end position="79"/>
    </location>
</feature>